<keyword evidence="8" id="KW-0472">Membrane</keyword>
<dbReference type="PANTHER" id="PTHR24246:SF27">
    <property type="entry name" value="ADENOSINE RECEPTOR, ISOFORM A"/>
    <property type="match status" value="1"/>
</dbReference>
<feature type="region of interest" description="Disordered" evidence="7">
    <location>
        <begin position="206"/>
        <end position="230"/>
    </location>
</feature>
<name>A0A069DMH9_9CNID</name>
<feature type="transmembrane region" description="Helical" evidence="8">
    <location>
        <begin position="125"/>
        <end position="147"/>
    </location>
</feature>
<evidence type="ECO:0000256" key="6">
    <source>
        <dbReference type="ARBA" id="ARBA00023224"/>
    </source>
</evidence>
<keyword evidence="8" id="KW-1133">Transmembrane helix</keyword>
<accession>A0A069DMH9</accession>
<feature type="transmembrane region" description="Helical" evidence="8">
    <location>
        <begin position="83"/>
        <end position="105"/>
    </location>
</feature>
<evidence type="ECO:0000256" key="4">
    <source>
        <dbReference type="ARBA" id="ARBA00023170"/>
    </source>
</evidence>
<protein>
    <submittedName>
        <fullName evidence="9">7 transmembrane protein</fullName>
    </submittedName>
</protein>
<keyword evidence="2" id="KW-1003">Cell membrane</keyword>
<feature type="transmembrane region" description="Helical" evidence="8">
    <location>
        <begin position="240"/>
        <end position="268"/>
    </location>
</feature>
<dbReference type="EMBL" id="GBGP01000213">
    <property type="protein sequence ID" value="JAC84980.1"/>
    <property type="molecule type" value="mRNA"/>
</dbReference>
<sequence length="319" mass="37471">MVEWLNVVLIGLAIVNTTLHAIGIHLLWWQKKVSHLRIHHIYLISLSASELTMNFLEVIKISINMNKNLSNTMQQISYHIMLVQFTGTAIVFHFSMIFITIDRLLEILLNIKYPVYWNEHKATKLLIGLWVISGLLTITVGICKGLADFQWENYFFTYFYPTVEFFFIILAFASYLFIFKKFNTTRVIPIHVPTLRIPRERQKDDEYEMGDNNSSSPKPPPRRQARQRRSSITTFRKSRFFIPVLLILTFLIFIVGADMIMLFVVVMAGNNSTWLLNTLAISYSVSNFLDAWIYIFLEPELKTLLWRKIGNIFRKRNDF</sequence>
<keyword evidence="3" id="KW-0297">G-protein coupled receptor</keyword>
<keyword evidence="4" id="KW-0675">Receptor</keyword>
<evidence type="ECO:0000256" key="8">
    <source>
        <dbReference type="SAM" id="Phobius"/>
    </source>
</evidence>
<feature type="transmembrane region" description="Helical" evidence="8">
    <location>
        <begin position="159"/>
        <end position="178"/>
    </location>
</feature>
<feature type="transmembrane region" description="Helical" evidence="8">
    <location>
        <begin position="274"/>
        <end position="297"/>
    </location>
</feature>
<evidence type="ECO:0000313" key="9">
    <source>
        <dbReference type="EMBL" id="JAC84980.1"/>
    </source>
</evidence>
<feature type="transmembrane region" description="Helical" evidence="8">
    <location>
        <begin position="6"/>
        <end position="29"/>
    </location>
</feature>
<evidence type="ECO:0000256" key="7">
    <source>
        <dbReference type="SAM" id="MobiDB-lite"/>
    </source>
</evidence>
<keyword evidence="6" id="KW-0807">Transducer</keyword>
<reference evidence="9" key="1">
    <citation type="journal article" date="2014" name="PLoS Genet.">
        <title>Differential Responses to Wnt and PCP Disruption Predict Expression and Developmental Function of Conserved and Novel Genes in a Cnidarian.</title>
        <authorList>
            <person name="Lapebie P."/>
            <person name="Ruggiero A."/>
            <person name="Barreau C."/>
            <person name="Chevalier S."/>
            <person name="Chang P."/>
            <person name="Dru P."/>
            <person name="Houliston E."/>
            <person name="Momose T."/>
        </authorList>
    </citation>
    <scope>NUCLEOTIDE SEQUENCE</scope>
</reference>
<dbReference type="SUPFAM" id="SSF81321">
    <property type="entry name" value="Family A G protein-coupled receptor-like"/>
    <property type="match status" value="1"/>
</dbReference>
<organism evidence="9">
    <name type="scientific">Clytia hemisphaerica</name>
    <dbReference type="NCBI Taxonomy" id="252671"/>
    <lineage>
        <taxon>Eukaryota</taxon>
        <taxon>Metazoa</taxon>
        <taxon>Cnidaria</taxon>
        <taxon>Hydrozoa</taxon>
        <taxon>Hydroidolina</taxon>
        <taxon>Leptothecata</taxon>
        <taxon>Obeliida</taxon>
        <taxon>Clytiidae</taxon>
        <taxon>Clytia</taxon>
    </lineage>
</organism>
<evidence type="ECO:0000256" key="5">
    <source>
        <dbReference type="ARBA" id="ARBA00023180"/>
    </source>
</evidence>
<dbReference type="GO" id="GO:0005886">
    <property type="term" value="C:plasma membrane"/>
    <property type="evidence" value="ECO:0007669"/>
    <property type="project" value="UniProtKB-SubCell"/>
</dbReference>
<keyword evidence="5" id="KW-0325">Glycoprotein</keyword>
<dbReference type="PANTHER" id="PTHR24246">
    <property type="entry name" value="OLFACTORY RECEPTOR AND ADENOSINE RECEPTOR"/>
    <property type="match status" value="1"/>
</dbReference>
<dbReference type="AlphaFoldDB" id="A0A069DMH9"/>
<proteinExistence type="evidence at transcript level"/>
<evidence type="ECO:0000256" key="2">
    <source>
        <dbReference type="ARBA" id="ARBA00022475"/>
    </source>
</evidence>
<keyword evidence="8 9" id="KW-0812">Transmembrane</keyword>
<comment type="subcellular location">
    <subcellularLocation>
        <location evidence="1">Cell membrane</location>
        <topology evidence="1">Multi-pass membrane protein</topology>
    </subcellularLocation>
</comment>
<dbReference type="GO" id="GO:0004930">
    <property type="term" value="F:G protein-coupled receptor activity"/>
    <property type="evidence" value="ECO:0007669"/>
    <property type="project" value="UniProtKB-KW"/>
</dbReference>
<evidence type="ECO:0000256" key="1">
    <source>
        <dbReference type="ARBA" id="ARBA00004651"/>
    </source>
</evidence>
<evidence type="ECO:0000256" key="3">
    <source>
        <dbReference type="ARBA" id="ARBA00023040"/>
    </source>
</evidence>
<feature type="compositionally biased region" description="Basic residues" evidence="7">
    <location>
        <begin position="220"/>
        <end position="229"/>
    </location>
</feature>
<dbReference type="Gene3D" id="1.20.1070.10">
    <property type="entry name" value="Rhodopsin 7-helix transmembrane proteins"/>
    <property type="match status" value="1"/>
</dbReference>